<feature type="domain" description="C2" evidence="8">
    <location>
        <begin position="347"/>
        <end position="468"/>
    </location>
</feature>
<dbReference type="InterPro" id="IPR000008">
    <property type="entry name" value="C2_dom"/>
</dbReference>
<dbReference type="SUPFAM" id="SSF49562">
    <property type="entry name" value="C2 domain (Calcium/lipid-binding domain, CaLB)"/>
    <property type="match status" value="2"/>
</dbReference>
<dbReference type="PROSITE" id="PS50004">
    <property type="entry name" value="C2"/>
    <property type="match status" value="2"/>
</dbReference>
<dbReference type="CDD" id="cd00030">
    <property type="entry name" value="C2"/>
    <property type="match status" value="2"/>
</dbReference>
<comment type="caution">
    <text evidence="10">The sequence shown here is derived from an EMBL/GenBank/DDBJ whole genome shotgun (WGS) entry which is preliminary data.</text>
</comment>
<reference evidence="10 11" key="1">
    <citation type="journal article" date="2024" name="Nat. Commun.">
        <title>Phylogenomics reveals the evolutionary origins of lichenization in chlorophyte algae.</title>
        <authorList>
            <person name="Puginier C."/>
            <person name="Libourel C."/>
            <person name="Otte J."/>
            <person name="Skaloud P."/>
            <person name="Haon M."/>
            <person name="Grisel S."/>
            <person name="Petersen M."/>
            <person name="Berrin J.G."/>
            <person name="Delaux P.M."/>
            <person name="Dal Grande F."/>
            <person name="Keller J."/>
        </authorList>
    </citation>
    <scope>NUCLEOTIDE SEQUENCE [LARGE SCALE GENOMIC DNA]</scope>
    <source>
        <strain evidence="10 11">SAG 245.80</strain>
    </source>
</reference>
<feature type="compositionally biased region" description="Low complexity" evidence="6">
    <location>
        <begin position="181"/>
        <end position="195"/>
    </location>
</feature>
<dbReference type="InterPro" id="IPR031468">
    <property type="entry name" value="SMP_LBD"/>
</dbReference>
<protein>
    <recommendedName>
        <fullName evidence="12">Plant synaptotagmin</fullName>
    </recommendedName>
</protein>
<accession>A0AAW1RXN6</accession>
<evidence type="ECO:0000313" key="11">
    <source>
        <dbReference type="Proteomes" id="UP001445335"/>
    </source>
</evidence>
<keyword evidence="5 7" id="KW-0472">Membrane</keyword>
<feature type="compositionally biased region" description="Basic and acidic residues" evidence="6">
    <location>
        <begin position="673"/>
        <end position="684"/>
    </location>
</feature>
<keyword evidence="7" id="KW-0812">Transmembrane</keyword>
<dbReference type="EMBL" id="JALJOU010000018">
    <property type="protein sequence ID" value="KAK9838568.1"/>
    <property type="molecule type" value="Genomic_DNA"/>
</dbReference>
<dbReference type="PROSITE" id="PS51847">
    <property type="entry name" value="SMP"/>
    <property type="match status" value="1"/>
</dbReference>
<feature type="domain" description="C2" evidence="8">
    <location>
        <begin position="541"/>
        <end position="666"/>
    </location>
</feature>
<evidence type="ECO:0000259" key="9">
    <source>
        <dbReference type="PROSITE" id="PS51847"/>
    </source>
</evidence>
<gene>
    <name evidence="10" type="ORF">WJX81_007714</name>
</gene>
<dbReference type="Proteomes" id="UP001445335">
    <property type="component" value="Unassembled WGS sequence"/>
</dbReference>
<comment type="subcellular location">
    <subcellularLocation>
        <location evidence="1">Membrane</location>
    </subcellularLocation>
</comment>
<proteinExistence type="predicted"/>
<dbReference type="AlphaFoldDB" id="A0AAW1RXN6"/>
<dbReference type="GO" id="GO:0005783">
    <property type="term" value="C:endoplasmic reticulum"/>
    <property type="evidence" value="ECO:0007669"/>
    <property type="project" value="TreeGrafter"/>
</dbReference>
<keyword evidence="4" id="KW-0446">Lipid-binding</keyword>
<evidence type="ECO:0000256" key="2">
    <source>
        <dbReference type="ARBA" id="ARBA00022448"/>
    </source>
</evidence>
<dbReference type="PANTHER" id="PTHR10774:SF190">
    <property type="entry name" value="C2 CALCIUM_LIPID-BINDING ENDONUCLEASE_EXONUCLEASE_PHOSPHATASE-RELATED"/>
    <property type="match status" value="1"/>
</dbReference>
<feature type="region of interest" description="Disordered" evidence="6">
    <location>
        <begin position="163"/>
        <end position="228"/>
    </location>
</feature>
<keyword evidence="7" id="KW-1133">Transmembrane helix</keyword>
<evidence type="ECO:0000313" key="10">
    <source>
        <dbReference type="EMBL" id="KAK9838568.1"/>
    </source>
</evidence>
<evidence type="ECO:0008006" key="12">
    <source>
        <dbReference type="Google" id="ProtNLM"/>
    </source>
</evidence>
<name>A0AAW1RXN6_9CHLO</name>
<feature type="domain" description="SMP-LTD" evidence="9">
    <location>
        <begin position="96"/>
        <end position="356"/>
    </location>
</feature>
<feature type="region of interest" description="Disordered" evidence="6">
    <location>
        <begin position="671"/>
        <end position="692"/>
    </location>
</feature>
<sequence length="711" mass="78343">MSSLSEVLTSFNKDLSSTGQGFHLVEFVFGVLLGLAALAGLALVVKRATRRHWQRRQTAAVMDTLKDLKREDVERLLKQKNDMPTYLAQRLRTSSDEVSVQWCNGLVRQMWGQIAAVCEEMLREQIADVLNANKPAWIAGLHLDRVSLGQQPPVFTDVHVVDAGQAGSTPRKRRPRSAAPGSQNRSNSGSAAASSGHREDQLGDKGQAAGSKGEAIKPPGAEGEDFGPSKEVAFELGVQWEGSQDVSIAITLLPRRLGLATLLVRIMSALLKLKVGVDKIRLRGKLRVTLPLFNELPCVAGIQVAFVEMPKFHFDLNVYGGDVTFLPGIEQWLRHVAREKVLRAYTLPQRYTYALDPQRLAALEAPRGMLTVRLVDARDVPRMDLLSKTDCYCKLSVGSGLVLSSQVRKGTLEPSWGEDFRLLVREPATQRLVVDLYDWDRFNADDHIGGVEVPIAELGSGRTRDLWLDVQPPEAEETSASRVPGASAARSRRKEAKESKHAERLHKNGRQCRVHLLVTYLEFSAKEVAEARKVAAHGGDPGGTGGQDSELVRMLRGGALDVKVVSAGGLHSDTWFKFGWTSRISVMARVEGMDGGDKKQTQVVSGSKPSFNQTLEFVVTPAAPAHGSGGDLVLVVWDKYLFKECLGEVRIPMARIREECTLTGHFALRSRRERSGSRPQGTRDDGEEEEEDMPLGYLNLEIRWLGFLQGT</sequence>
<evidence type="ECO:0000259" key="8">
    <source>
        <dbReference type="PROSITE" id="PS50004"/>
    </source>
</evidence>
<dbReference type="GO" id="GO:0016020">
    <property type="term" value="C:membrane"/>
    <property type="evidence" value="ECO:0007669"/>
    <property type="project" value="UniProtKB-SubCell"/>
</dbReference>
<dbReference type="GO" id="GO:0006869">
    <property type="term" value="P:lipid transport"/>
    <property type="evidence" value="ECO:0007669"/>
    <property type="project" value="UniProtKB-KW"/>
</dbReference>
<dbReference type="InterPro" id="IPR045050">
    <property type="entry name" value="Synaptotagmin_plant"/>
</dbReference>
<keyword evidence="3" id="KW-0445">Lipid transport</keyword>
<feature type="region of interest" description="Disordered" evidence="6">
    <location>
        <begin position="473"/>
        <end position="505"/>
    </location>
</feature>
<dbReference type="InterPro" id="IPR035892">
    <property type="entry name" value="C2_domain_sf"/>
</dbReference>
<dbReference type="GO" id="GO:0008289">
    <property type="term" value="F:lipid binding"/>
    <property type="evidence" value="ECO:0007669"/>
    <property type="project" value="UniProtKB-KW"/>
</dbReference>
<evidence type="ECO:0000256" key="1">
    <source>
        <dbReference type="ARBA" id="ARBA00004370"/>
    </source>
</evidence>
<keyword evidence="2" id="KW-0813">Transport</keyword>
<evidence type="ECO:0000256" key="3">
    <source>
        <dbReference type="ARBA" id="ARBA00023055"/>
    </source>
</evidence>
<dbReference type="Pfam" id="PF00168">
    <property type="entry name" value="C2"/>
    <property type="match status" value="2"/>
</dbReference>
<evidence type="ECO:0000256" key="7">
    <source>
        <dbReference type="SAM" id="Phobius"/>
    </source>
</evidence>
<feature type="transmembrane region" description="Helical" evidence="7">
    <location>
        <begin position="20"/>
        <end position="45"/>
    </location>
</feature>
<dbReference type="Gene3D" id="2.60.40.150">
    <property type="entry name" value="C2 domain"/>
    <property type="match status" value="2"/>
</dbReference>
<evidence type="ECO:0000256" key="6">
    <source>
        <dbReference type="SAM" id="MobiDB-lite"/>
    </source>
</evidence>
<feature type="compositionally biased region" description="Basic and acidic residues" evidence="6">
    <location>
        <begin position="495"/>
        <end position="505"/>
    </location>
</feature>
<dbReference type="PANTHER" id="PTHR10774">
    <property type="entry name" value="EXTENDED SYNAPTOTAGMIN-RELATED"/>
    <property type="match status" value="1"/>
</dbReference>
<keyword evidence="11" id="KW-1185">Reference proteome</keyword>
<evidence type="ECO:0000256" key="4">
    <source>
        <dbReference type="ARBA" id="ARBA00023121"/>
    </source>
</evidence>
<organism evidence="10 11">
    <name type="scientific">Elliptochloris bilobata</name>
    <dbReference type="NCBI Taxonomy" id="381761"/>
    <lineage>
        <taxon>Eukaryota</taxon>
        <taxon>Viridiplantae</taxon>
        <taxon>Chlorophyta</taxon>
        <taxon>core chlorophytes</taxon>
        <taxon>Trebouxiophyceae</taxon>
        <taxon>Trebouxiophyceae incertae sedis</taxon>
        <taxon>Elliptochloris clade</taxon>
        <taxon>Elliptochloris</taxon>
    </lineage>
</organism>
<evidence type="ECO:0000256" key="5">
    <source>
        <dbReference type="ARBA" id="ARBA00023136"/>
    </source>
</evidence>
<dbReference type="SMART" id="SM00239">
    <property type="entry name" value="C2"/>
    <property type="match status" value="2"/>
</dbReference>